<evidence type="ECO:0000259" key="1">
    <source>
        <dbReference type="Pfam" id="PF03374"/>
    </source>
</evidence>
<keyword evidence="3" id="KW-1185">Reference proteome</keyword>
<feature type="domain" description="Antirepressor protein C-terminal" evidence="1">
    <location>
        <begin position="140"/>
        <end position="255"/>
    </location>
</feature>
<evidence type="ECO:0000313" key="2">
    <source>
        <dbReference type="EMBL" id="ASZ74723.1"/>
    </source>
</evidence>
<organism evidence="2 3">
    <name type="scientific">Mycobacterium phage Phabba</name>
    <dbReference type="NCBI Taxonomy" id="2027899"/>
    <lineage>
        <taxon>Viruses</taxon>
        <taxon>Duplodnaviria</taxon>
        <taxon>Heunggongvirae</taxon>
        <taxon>Uroviricota</taxon>
        <taxon>Caudoviricetes</taxon>
        <taxon>Ceeclamvirinae</taxon>
        <taxon>Myrnavirus</taxon>
        <taxon>Myrnavirus phabba</taxon>
        <taxon>Myranavirus phabba</taxon>
    </lineage>
</organism>
<dbReference type="InterPro" id="IPR005039">
    <property type="entry name" value="Ant_C"/>
</dbReference>
<protein>
    <submittedName>
        <fullName evidence="2">Antirepressor</fullName>
    </submittedName>
</protein>
<accession>A0A249XSL1</accession>
<sequence>MGELVYGVDDTPVTTSLLIAKGTKTEHASVIRLVRENIDDLNEVGNSGFEIQNREGAGRPTEYAVLDEPAATLLMTYMRNTDVVRDVKKRLVKEFYAMRQVLEAQRSTVALPSRKELAQMVLQAEEALEIEQAARVEAEQYAQLMQGPAEAWLELAEAHGDYSMNDASHILNADRSISTGETRLRNFMLGNGWIRYTGWGREKHLVPYQTQVDNGRLFNRPGRVYWDDAIQANRQGNPQVRVTMKGIRKLHELLGGSEPVQFMAIVRDADAS</sequence>
<name>A0A249XSL1_9CAUD</name>
<gene>
    <name evidence="2" type="ORF">SEA_PHABBA_184</name>
</gene>
<evidence type="ECO:0000313" key="3">
    <source>
        <dbReference type="Proteomes" id="UP000226037"/>
    </source>
</evidence>
<dbReference type="Pfam" id="PF09669">
    <property type="entry name" value="Phage_pRha"/>
    <property type="match status" value="1"/>
</dbReference>
<dbReference type="EMBL" id="MF668280">
    <property type="protein sequence ID" value="ASZ74723.1"/>
    <property type="molecule type" value="Genomic_DNA"/>
</dbReference>
<dbReference type="Pfam" id="PF03374">
    <property type="entry name" value="ANT"/>
    <property type="match status" value="1"/>
</dbReference>
<reference evidence="3" key="1">
    <citation type="submission" date="2017-08" db="EMBL/GenBank/DDBJ databases">
        <authorList>
            <person name="de Groot N.N."/>
        </authorList>
    </citation>
    <scope>NUCLEOTIDE SEQUENCE [LARGE SCALE GENOMIC DNA]</scope>
</reference>
<dbReference type="GO" id="GO:0003677">
    <property type="term" value="F:DNA binding"/>
    <property type="evidence" value="ECO:0007669"/>
    <property type="project" value="InterPro"/>
</dbReference>
<dbReference type="InterPro" id="IPR014054">
    <property type="entry name" value="Phage_regulatory_Rha"/>
</dbReference>
<proteinExistence type="predicted"/>
<dbReference type="Proteomes" id="UP000226037">
    <property type="component" value="Segment"/>
</dbReference>